<evidence type="ECO:0000256" key="1">
    <source>
        <dbReference type="SAM" id="Coils"/>
    </source>
</evidence>
<dbReference type="EMBL" id="JAEVFJ010000054">
    <property type="protein sequence ID" value="KAH8080299.1"/>
    <property type="molecule type" value="Genomic_DNA"/>
</dbReference>
<proteinExistence type="predicted"/>
<accession>A0A8K0XKC2</accession>
<keyword evidence="3" id="KW-1185">Reference proteome</keyword>
<sequence length="330" mass="37239">MVGTFYAAYVALNETARASFIATSSKNKNDAHCEGQKLMIEYKKWPTIRDEVIKIINNLDLDRLHFTILRYKGMKVEHETAIPWKGSADEVVRCMFGDKVIDIAFPAAVVYINNIIQLHFNRAMQRAKRRIEGLETKRRDLLDQRVELQKDQAKVTTSELVAWIKKVKSTLEDFALVGDSTSECAFLEMQEQLEGPQRAMQEDVAELKKLPKALRDLIPLLAADKAVMLTHLQEALAFGVEEAVPLFEEYRAGGGRPVSEICADLGVAVKDGFPIVVGFNEFTWLNRPINGRVEEVHYNTVSKLPPTKDVFQFNMSCAVAETGKAHTMIH</sequence>
<keyword evidence="1" id="KW-0175">Coiled coil</keyword>
<dbReference type="AlphaFoldDB" id="A0A8K0XKC2"/>
<reference evidence="2" key="1">
    <citation type="journal article" date="2021" name="New Phytol.">
        <title>Evolutionary innovations through gain and loss of genes in the ectomycorrhizal Boletales.</title>
        <authorList>
            <person name="Wu G."/>
            <person name="Miyauchi S."/>
            <person name="Morin E."/>
            <person name="Kuo A."/>
            <person name="Drula E."/>
            <person name="Varga T."/>
            <person name="Kohler A."/>
            <person name="Feng B."/>
            <person name="Cao Y."/>
            <person name="Lipzen A."/>
            <person name="Daum C."/>
            <person name="Hundley H."/>
            <person name="Pangilinan J."/>
            <person name="Johnson J."/>
            <person name="Barry K."/>
            <person name="LaButti K."/>
            <person name="Ng V."/>
            <person name="Ahrendt S."/>
            <person name="Min B."/>
            <person name="Choi I.G."/>
            <person name="Park H."/>
            <person name="Plett J.M."/>
            <person name="Magnuson J."/>
            <person name="Spatafora J.W."/>
            <person name="Nagy L.G."/>
            <person name="Henrissat B."/>
            <person name="Grigoriev I.V."/>
            <person name="Yang Z.L."/>
            <person name="Xu J."/>
            <person name="Martin F.M."/>
        </authorList>
    </citation>
    <scope>NUCLEOTIDE SEQUENCE</scope>
    <source>
        <strain evidence="2">KKN 215</strain>
    </source>
</reference>
<protein>
    <submittedName>
        <fullName evidence="2">Uncharacterized protein</fullName>
    </submittedName>
</protein>
<evidence type="ECO:0000313" key="2">
    <source>
        <dbReference type="EMBL" id="KAH8080299.1"/>
    </source>
</evidence>
<organism evidence="2 3">
    <name type="scientific">Cristinia sonorae</name>
    <dbReference type="NCBI Taxonomy" id="1940300"/>
    <lineage>
        <taxon>Eukaryota</taxon>
        <taxon>Fungi</taxon>
        <taxon>Dikarya</taxon>
        <taxon>Basidiomycota</taxon>
        <taxon>Agaricomycotina</taxon>
        <taxon>Agaricomycetes</taxon>
        <taxon>Agaricomycetidae</taxon>
        <taxon>Agaricales</taxon>
        <taxon>Pleurotineae</taxon>
        <taxon>Stephanosporaceae</taxon>
        <taxon>Cristinia</taxon>
    </lineage>
</organism>
<evidence type="ECO:0000313" key="3">
    <source>
        <dbReference type="Proteomes" id="UP000813824"/>
    </source>
</evidence>
<dbReference type="Proteomes" id="UP000813824">
    <property type="component" value="Unassembled WGS sequence"/>
</dbReference>
<comment type="caution">
    <text evidence="2">The sequence shown here is derived from an EMBL/GenBank/DDBJ whole genome shotgun (WGS) entry which is preliminary data.</text>
</comment>
<name>A0A8K0XKC2_9AGAR</name>
<gene>
    <name evidence="2" type="ORF">BXZ70DRAFT_910994</name>
</gene>
<feature type="coiled-coil region" evidence="1">
    <location>
        <begin position="124"/>
        <end position="151"/>
    </location>
</feature>